<dbReference type="EMBL" id="BLJN01000001">
    <property type="protein sequence ID" value="GFE79314.1"/>
    <property type="molecule type" value="Genomic_DNA"/>
</dbReference>
<sequence>MSFGVSTAGSDVLRAIEVGTGFGKLWKLSETSDVRVLEDTFTPDDPSYNPNDKAMTQIYCRL</sequence>
<dbReference type="RefSeq" id="WP_161810997.1">
    <property type="nucleotide sequence ID" value="NZ_BLJN01000001.1"/>
</dbReference>
<accession>A0A829Y7R6</accession>
<dbReference type="AlphaFoldDB" id="A0A829Y7R6"/>
<evidence type="ECO:0000313" key="2">
    <source>
        <dbReference type="Proteomes" id="UP000445000"/>
    </source>
</evidence>
<dbReference type="Proteomes" id="UP000445000">
    <property type="component" value="Unassembled WGS sequence"/>
</dbReference>
<comment type="caution">
    <text evidence="1">The sequence shown here is derived from an EMBL/GenBank/DDBJ whole genome shotgun (WGS) entry which is preliminary data.</text>
</comment>
<protein>
    <submittedName>
        <fullName evidence="1">Uncharacterized protein</fullName>
    </submittedName>
</protein>
<gene>
    <name evidence="1" type="ORF">GCM10011487_13140</name>
</gene>
<organism evidence="1 2">
    <name type="scientific">Steroidobacter agaridevorans</name>
    <dbReference type="NCBI Taxonomy" id="2695856"/>
    <lineage>
        <taxon>Bacteria</taxon>
        <taxon>Pseudomonadati</taxon>
        <taxon>Pseudomonadota</taxon>
        <taxon>Gammaproteobacteria</taxon>
        <taxon>Steroidobacterales</taxon>
        <taxon>Steroidobacteraceae</taxon>
        <taxon>Steroidobacter</taxon>
    </lineage>
</organism>
<keyword evidence="2" id="KW-1185">Reference proteome</keyword>
<reference evidence="2" key="1">
    <citation type="submission" date="2020-01" db="EMBL/GenBank/DDBJ databases">
        <title>'Steroidobacter agaridevorans' sp. nov., agar-degrading bacteria isolated from rhizosphere soils.</title>
        <authorList>
            <person name="Ikenaga M."/>
            <person name="Kataoka M."/>
            <person name="Murouchi A."/>
            <person name="Katsuragi S."/>
            <person name="Sakai M."/>
        </authorList>
    </citation>
    <scope>NUCLEOTIDE SEQUENCE [LARGE SCALE GENOMIC DNA]</scope>
    <source>
        <strain evidence="2">YU21-B</strain>
    </source>
</reference>
<proteinExistence type="predicted"/>
<evidence type="ECO:0000313" key="1">
    <source>
        <dbReference type="EMBL" id="GFE79314.1"/>
    </source>
</evidence>
<name>A0A829Y7R6_9GAMM</name>